<proteinExistence type="predicted"/>
<organism evidence="2 3">
    <name type="scientific">Albidovulum sediminis</name>
    <dbReference type="NCBI Taxonomy" id="3066345"/>
    <lineage>
        <taxon>Bacteria</taxon>
        <taxon>Pseudomonadati</taxon>
        <taxon>Pseudomonadota</taxon>
        <taxon>Alphaproteobacteria</taxon>
        <taxon>Rhodobacterales</taxon>
        <taxon>Paracoccaceae</taxon>
        <taxon>Albidovulum</taxon>
    </lineage>
</organism>
<protein>
    <submittedName>
        <fullName evidence="2">DUF3131 domain-containing protein</fullName>
    </submittedName>
</protein>
<reference evidence="3" key="1">
    <citation type="submission" date="2023-07" db="EMBL/GenBank/DDBJ databases">
        <title>Defluviimonas sediminis sp. nov., isolated from mangrove sediment.</title>
        <authorList>
            <person name="Liu L."/>
            <person name="Li J."/>
            <person name="Huang Y."/>
            <person name="Pan J."/>
            <person name="Li M."/>
        </authorList>
    </citation>
    <scope>NUCLEOTIDE SEQUENCE [LARGE SCALE GENOMIC DNA]</scope>
    <source>
        <strain evidence="3">FT324</strain>
    </source>
</reference>
<gene>
    <name evidence="2" type="ORF">N5I32_08410</name>
</gene>
<keyword evidence="3" id="KW-1185">Reference proteome</keyword>
<sequence length="841" mass="89001">MTIDRRTVLRLMVSALLAPFPIRPARTEGAGEALFVLWDGIGPETPADRLRAFAAPFLAARIPVGVIAGLPPAPAMDPALAGELRSLFAADPARIEPVVQAPGLAGLSPYFQRRAVSDAIGRLRGVLGGTGGAAALSIATEGAETVNFDGLRALGIRSLLALPEASALSSGGCALMTVCLSGGRRVAFADTPDPTPWIERALAEPGWARLTFSMEGIAALSPQEARLWALRAVDAISRELESGRRFAALPRDHARWFGADQLRQVAIRLRSAPAGSEAVMARLASDLESLGLPYTRSVPLPRGTGETWPDAACATLAPQGEGAGGIAAAAPPRGLSCLAADAPGAGLEAEEADRVDLMLWPGADPAFDGRGVLVRGETRLSEAPGLLSDAGLMRDAILVLGPEDVATETDRQALLATLARLREEDGTRLVDVAGFHAATVAPDPVFALLRETRREGPEGPDPEPLSADDLMSDARQAWAFFERFTVARTGLTIDTVDVQENETWLHREMTMWDIGSVLAGVMAAHELGLIGDADFTARAALVVDALPVTRIGGMMLPGAVISSDTGAVLSRDFNACDTGRLLSVLRMLDAHPLTAGIAAEKVAAWDLAGVVVAGHVHSVSGGRLVDRFGSHCAHYTARAFRDRGVQALSPYEGTGEGPWTDRAMRLLESLSGLDPLGAEPLLLEALEMGPTDATDLLADVLDGAQRREYDGTGTLYCLSEAPLNRAPWFTYQGLGFAPDGERWLINATSDDPRFATPEFRRETLLVNTKAAYLWSAARPGAYATRLVRHVRDRARLEGLGFAPGVFAASGLGMPGYADVNTNGIVLEAIAYILRGRKPRAR</sequence>
<dbReference type="RefSeq" id="WP_261494949.1">
    <property type="nucleotide sequence ID" value="NZ_JAOCQF010000001.1"/>
</dbReference>
<feature type="domain" description="DUF3131" evidence="1">
    <location>
        <begin position="473"/>
        <end position="834"/>
    </location>
</feature>
<dbReference type="EMBL" id="JAOCQF010000001">
    <property type="protein sequence ID" value="MCT8329530.1"/>
    <property type="molecule type" value="Genomic_DNA"/>
</dbReference>
<accession>A0ABT2NKS7</accession>
<dbReference type="Gene3D" id="1.50.10.140">
    <property type="match status" value="1"/>
</dbReference>
<evidence type="ECO:0000313" key="2">
    <source>
        <dbReference type="EMBL" id="MCT8329530.1"/>
    </source>
</evidence>
<evidence type="ECO:0000259" key="1">
    <source>
        <dbReference type="Pfam" id="PF11329"/>
    </source>
</evidence>
<dbReference type="Pfam" id="PF11329">
    <property type="entry name" value="DUF3131"/>
    <property type="match status" value="1"/>
</dbReference>
<dbReference type="InterPro" id="IPR021478">
    <property type="entry name" value="DUF3131"/>
</dbReference>
<dbReference type="Proteomes" id="UP001205601">
    <property type="component" value="Unassembled WGS sequence"/>
</dbReference>
<comment type="caution">
    <text evidence="2">The sequence shown here is derived from an EMBL/GenBank/DDBJ whole genome shotgun (WGS) entry which is preliminary data.</text>
</comment>
<evidence type="ECO:0000313" key="3">
    <source>
        <dbReference type="Proteomes" id="UP001205601"/>
    </source>
</evidence>
<name>A0ABT2NKS7_9RHOB</name>